<proteinExistence type="predicted"/>
<evidence type="ECO:0000313" key="2">
    <source>
        <dbReference type="Proteomes" id="UP000299102"/>
    </source>
</evidence>
<gene>
    <name evidence="1" type="ORF">EVAR_102864_1</name>
</gene>
<dbReference type="EMBL" id="BGZK01000196">
    <property type="protein sequence ID" value="GBP27611.1"/>
    <property type="molecule type" value="Genomic_DNA"/>
</dbReference>
<protein>
    <submittedName>
        <fullName evidence="1">Uncharacterized protein</fullName>
    </submittedName>
</protein>
<reference evidence="1 2" key="1">
    <citation type="journal article" date="2019" name="Commun. Biol.">
        <title>The bagworm genome reveals a unique fibroin gene that provides high tensile strength.</title>
        <authorList>
            <person name="Kono N."/>
            <person name="Nakamura H."/>
            <person name="Ohtoshi R."/>
            <person name="Tomita M."/>
            <person name="Numata K."/>
            <person name="Arakawa K."/>
        </authorList>
    </citation>
    <scope>NUCLEOTIDE SEQUENCE [LARGE SCALE GENOMIC DNA]</scope>
</reference>
<dbReference type="Proteomes" id="UP000299102">
    <property type="component" value="Unassembled WGS sequence"/>
</dbReference>
<accession>A0A4C1UME6</accession>
<evidence type="ECO:0000313" key="1">
    <source>
        <dbReference type="EMBL" id="GBP27611.1"/>
    </source>
</evidence>
<keyword evidence="2" id="KW-1185">Reference proteome</keyword>
<comment type="caution">
    <text evidence="1">The sequence shown here is derived from an EMBL/GenBank/DDBJ whole genome shotgun (WGS) entry which is preliminary data.</text>
</comment>
<organism evidence="1 2">
    <name type="scientific">Eumeta variegata</name>
    <name type="common">Bagworm moth</name>
    <name type="synonym">Eumeta japonica</name>
    <dbReference type="NCBI Taxonomy" id="151549"/>
    <lineage>
        <taxon>Eukaryota</taxon>
        <taxon>Metazoa</taxon>
        <taxon>Ecdysozoa</taxon>
        <taxon>Arthropoda</taxon>
        <taxon>Hexapoda</taxon>
        <taxon>Insecta</taxon>
        <taxon>Pterygota</taxon>
        <taxon>Neoptera</taxon>
        <taxon>Endopterygota</taxon>
        <taxon>Lepidoptera</taxon>
        <taxon>Glossata</taxon>
        <taxon>Ditrysia</taxon>
        <taxon>Tineoidea</taxon>
        <taxon>Psychidae</taxon>
        <taxon>Oiketicinae</taxon>
        <taxon>Eumeta</taxon>
    </lineage>
</organism>
<dbReference type="AlphaFoldDB" id="A0A4C1UME6"/>
<sequence length="174" mass="20139">MDPSRECVRRTLRLRPRRVWVWVWVRCSFWKSPAFIDGTREATAGRFLTLTTHTPARSGHASETFQAKIVYGNAESYLISYDGYQVIAVFCNDLAMTFNDHIASHSVLHFHVRLIGIEPSHPDAETSYNSHFWSCPNVPFGVYLKCYDYEMFTLSDPRILLRDGVTNLFKWIVA</sequence>
<name>A0A4C1UME6_EUMVA</name>